<reference evidence="2 3" key="1">
    <citation type="submission" date="2024-09" db="EMBL/GenBank/DDBJ databases">
        <authorList>
            <person name="Sun Q."/>
            <person name="Mori K."/>
        </authorList>
    </citation>
    <scope>NUCLEOTIDE SEQUENCE [LARGE SCALE GENOMIC DNA]</scope>
    <source>
        <strain evidence="2 3">JCM 3324</strain>
    </source>
</reference>
<sequence>MTPERERARLADIQARVVAALVTGGEVPGGFDEERMRVQAASLLAKRRAIVARISPDVAAAAGHDLAAEFEAYARSRATPPPDYRTDAAGFADWLRERGLMEPEPVPEKPWWRRLAAGFRRHPPGN</sequence>
<dbReference type="InterPro" id="IPR058711">
    <property type="entry name" value="SCO6045-like_C"/>
</dbReference>
<evidence type="ECO:0000259" key="1">
    <source>
        <dbReference type="Pfam" id="PF26136"/>
    </source>
</evidence>
<feature type="domain" description="SCO6045-like C-terminal" evidence="1">
    <location>
        <begin position="12"/>
        <end position="97"/>
    </location>
</feature>
<dbReference type="Proteomes" id="UP001589568">
    <property type="component" value="Unassembled WGS sequence"/>
</dbReference>
<gene>
    <name evidence="2" type="ORF">ACFFR3_17340</name>
</gene>
<accession>A0ABV5NLW6</accession>
<dbReference type="RefSeq" id="WP_379483431.1">
    <property type="nucleotide sequence ID" value="NZ_JBHMCF010000012.1"/>
</dbReference>
<comment type="caution">
    <text evidence="2">The sequence shown here is derived from an EMBL/GenBank/DDBJ whole genome shotgun (WGS) entry which is preliminary data.</text>
</comment>
<evidence type="ECO:0000313" key="2">
    <source>
        <dbReference type="EMBL" id="MFB9471290.1"/>
    </source>
</evidence>
<proteinExistence type="predicted"/>
<dbReference type="Pfam" id="PF26136">
    <property type="entry name" value="SCO6045_C"/>
    <property type="match status" value="1"/>
</dbReference>
<protein>
    <recommendedName>
        <fullName evidence="1">SCO6045-like C-terminal domain-containing protein</fullName>
    </recommendedName>
</protein>
<name>A0ABV5NLW6_9ACTN</name>
<organism evidence="2 3">
    <name type="scientific">Nonomuraea salmonea</name>
    <dbReference type="NCBI Taxonomy" id="46181"/>
    <lineage>
        <taxon>Bacteria</taxon>
        <taxon>Bacillati</taxon>
        <taxon>Actinomycetota</taxon>
        <taxon>Actinomycetes</taxon>
        <taxon>Streptosporangiales</taxon>
        <taxon>Streptosporangiaceae</taxon>
        <taxon>Nonomuraea</taxon>
    </lineage>
</organism>
<keyword evidence="3" id="KW-1185">Reference proteome</keyword>
<dbReference type="EMBL" id="JBHMCF010000012">
    <property type="protein sequence ID" value="MFB9471290.1"/>
    <property type="molecule type" value="Genomic_DNA"/>
</dbReference>
<evidence type="ECO:0000313" key="3">
    <source>
        <dbReference type="Proteomes" id="UP001589568"/>
    </source>
</evidence>